<reference evidence="1" key="2">
    <citation type="journal article" date="2015" name="Data Brief">
        <title>Shoot transcriptome of the giant reed, Arundo donax.</title>
        <authorList>
            <person name="Barrero R.A."/>
            <person name="Guerrero F.D."/>
            <person name="Moolhuijzen P."/>
            <person name="Goolsby J.A."/>
            <person name="Tidwell J."/>
            <person name="Bellgard S.E."/>
            <person name="Bellgard M.I."/>
        </authorList>
    </citation>
    <scope>NUCLEOTIDE SEQUENCE</scope>
    <source>
        <tissue evidence="1">Shoot tissue taken approximately 20 cm above the soil surface</tissue>
    </source>
</reference>
<name>A0A0A9BQ56_ARUDO</name>
<dbReference type="EMBL" id="GBRH01233612">
    <property type="protein sequence ID" value="JAD64283.1"/>
    <property type="molecule type" value="Transcribed_RNA"/>
</dbReference>
<proteinExistence type="predicted"/>
<dbReference type="AlphaFoldDB" id="A0A0A9BQ56"/>
<evidence type="ECO:0000313" key="1">
    <source>
        <dbReference type="EMBL" id="JAD64283.1"/>
    </source>
</evidence>
<accession>A0A0A9BQ56</accession>
<protein>
    <submittedName>
        <fullName evidence="1">Uncharacterized protein</fullName>
    </submittedName>
</protein>
<organism evidence="1">
    <name type="scientific">Arundo donax</name>
    <name type="common">Giant reed</name>
    <name type="synonym">Donax arundinaceus</name>
    <dbReference type="NCBI Taxonomy" id="35708"/>
    <lineage>
        <taxon>Eukaryota</taxon>
        <taxon>Viridiplantae</taxon>
        <taxon>Streptophyta</taxon>
        <taxon>Embryophyta</taxon>
        <taxon>Tracheophyta</taxon>
        <taxon>Spermatophyta</taxon>
        <taxon>Magnoliopsida</taxon>
        <taxon>Liliopsida</taxon>
        <taxon>Poales</taxon>
        <taxon>Poaceae</taxon>
        <taxon>PACMAD clade</taxon>
        <taxon>Arundinoideae</taxon>
        <taxon>Arundineae</taxon>
        <taxon>Arundo</taxon>
    </lineage>
</organism>
<reference evidence="1" key="1">
    <citation type="submission" date="2014-09" db="EMBL/GenBank/DDBJ databases">
        <authorList>
            <person name="Magalhaes I.L.F."/>
            <person name="Oliveira U."/>
            <person name="Santos F.R."/>
            <person name="Vidigal T.H.D.A."/>
            <person name="Brescovit A.D."/>
            <person name="Santos A.J."/>
        </authorList>
    </citation>
    <scope>NUCLEOTIDE SEQUENCE</scope>
    <source>
        <tissue evidence="1">Shoot tissue taken approximately 20 cm above the soil surface</tissue>
    </source>
</reference>
<sequence length="22" mass="2464">MASAIIWLVCRKTGICRRCLIG</sequence>